<evidence type="ECO:0000256" key="1">
    <source>
        <dbReference type="ARBA" id="ARBA00022448"/>
    </source>
</evidence>
<keyword evidence="1" id="KW-0813">Transport</keyword>
<keyword evidence="2" id="KW-0547">Nucleotide-binding</keyword>
<evidence type="ECO:0000259" key="4">
    <source>
        <dbReference type="PROSITE" id="PS50893"/>
    </source>
</evidence>
<keyword evidence="6" id="KW-1185">Reference proteome</keyword>
<feature type="domain" description="ABC transporter" evidence="4">
    <location>
        <begin position="6"/>
        <end position="237"/>
    </location>
</feature>
<dbReference type="PANTHER" id="PTHR42734">
    <property type="entry name" value="METAL TRANSPORT SYSTEM ATP-BINDING PROTEIN TM_0124-RELATED"/>
    <property type="match status" value="1"/>
</dbReference>
<dbReference type="PROSITE" id="PS50893">
    <property type="entry name" value="ABC_TRANSPORTER_2"/>
    <property type="match status" value="1"/>
</dbReference>
<dbReference type="CDD" id="cd03235">
    <property type="entry name" value="ABC_Metallic_Cations"/>
    <property type="match status" value="1"/>
</dbReference>
<dbReference type="Gene3D" id="3.40.50.300">
    <property type="entry name" value="P-loop containing nucleotide triphosphate hydrolases"/>
    <property type="match status" value="1"/>
</dbReference>
<dbReference type="InterPro" id="IPR003593">
    <property type="entry name" value="AAA+_ATPase"/>
</dbReference>
<name>Q7M8Y2_WOLSU</name>
<dbReference type="InterPro" id="IPR017871">
    <property type="entry name" value="ABC_transporter-like_CS"/>
</dbReference>
<evidence type="ECO:0000256" key="2">
    <source>
        <dbReference type="ARBA" id="ARBA00022741"/>
    </source>
</evidence>
<organism evidence="6">
    <name type="scientific">Wolinella succinogenes (strain ATCC 29543 / DSM 1740 / CCUG 13145 / JCM 31913 / LMG 7466 / NCTC 11488 / FDC 602W)</name>
    <name type="common">Vibrio succinogenes</name>
    <dbReference type="NCBI Taxonomy" id="273121"/>
    <lineage>
        <taxon>Bacteria</taxon>
        <taxon>Pseudomonadati</taxon>
        <taxon>Campylobacterota</taxon>
        <taxon>Epsilonproteobacteria</taxon>
        <taxon>Campylobacterales</taxon>
        <taxon>Helicobacteraceae</taxon>
        <taxon>Wolinella</taxon>
    </lineage>
</organism>
<keyword evidence="3" id="KW-0067">ATP-binding</keyword>
<evidence type="ECO:0000256" key="3">
    <source>
        <dbReference type="ARBA" id="ARBA00022840"/>
    </source>
</evidence>
<dbReference type="RefSeq" id="WP_011139178.1">
    <property type="nucleotide sequence ID" value="NC_005090.1"/>
</dbReference>
<dbReference type="InterPro" id="IPR050153">
    <property type="entry name" value="Metal_Ion_Import_ABC"/>
</dbReference>
<dbReference type="InterPro" id="IPR027417">
    <property type="entry name" value="P-loop_NTPase"/>
</dbReference>
<dbReference type="Pfam" id="PF00005">
    <property type="entry name" value="ABC_tran"/>
    <property type="match status" value="1"/>
</dbReference>
<dbReference type="AlphaFoldDB" id="Q7M8Y2"/>
<dbReference type="GO" id="GO:0016887">
    <property type="term" value="F:ATP hydrolysis activity"/>
    <property type="evidence" value="ECO:0007669"/>
    <property type="project" value="InterPro"/>
</dbReference>
<dbReference type="SUPFAM" id="SSF52540">
    <property type="entry name" value="P-loop containing nucleoside triphosphate hydrolases"/>
    <property type="match status" value="1"/>
</dbReference>
<sequence>MTPPLLSCEGIGFGYGKERVIEGVNLELHQGELCAIIGPNGGGKSTFGKIVVGLLEPQEGRVLHEGKKRMGMEGVGYVPQDTSLNKDFPIRAIDVVLMGFLKPKGFGMHAPSQEEQKRAMELLESLGMRGFARRRIGDLSGGQRQRVLIARALAGDPKLLVLDEPTASIDARGQREIYAFLKELSQERGVIVISHDVSLLKGYASKALYINHEAVMHTLEEIHRVLPVADEHLCEVEFLQAFEHREEEKRRSERE</sequence>
<evidence type="ECO:0000313" key="5">
    <source>
        <dbReference type="EMBL" id="CAE10392.1"/>
    </source>
</evidence>
<dbReference type="HOGENOM" id="CLU_000604_1_11_7"/>
<dbReference type="GO" id="GO:0005524">
    <property type="term" value="F:ATP binding"/>
    <property type="evidence" value="ECO:0007669"/>
    <property type="project" value="UniProtKB-KW"/>
</dbReference>
<dbReference type="PROSITE" id="PS00211">
    <property type="entry name" value="ABC_TRANSPORTER_1"/>
    <property type="match status" value="1"/>
</dbReference>
<dbReference type="KEGG" id="wsu:WS1316"/>
<dbReference type="STRING" id="273121.WS1316"/>
<proteinExistence type="predicted"/>
<dbReference type="InterPro" id="IPR003439">
    <property type="entry name" value="ABC_transporter-like_ATP-bd"/>
</dbReference>
<protein>
    <submittedName>
        <fullName evidence="5">ABC TRANSPORTER</fullName>
    </submittedName>
</protein>
<dbReference type="Proteomes" id="UP000000422">
    <property type="component" value="Chromosome"/>
</dbReference>
<accession>Q7M8Y2</accession>
<dbReference type="eggNOG" id="COG1121">
    <property type="taxonomic scope" value="Bacteria"/>
</dbReference>
<reference evidence="5 6" key="1">
    <citation type="journal article" date="2003" name="Proc. Natl. Acad. Sci. U.S.A.">
        <title>Complete genome sequence and analysis of Wolinella succinogenes.</title>
        <authorList>
            <person name="Baar C."/>
            <person name="Eppinger M."/>
            <person name="Raddatz G."/>
            <person name="Simon JM."/>
            <person name="Lanz C."/>
            <person name="Klimmek O."/>
            <person name="Nandakumar R."/>
            <person name="Gross R."/>
            <person name="Rosinus A."/>
            <person name="Keller H."/>
            <person name="Jagtap P."/>
            <person name="Linke B."/>
            <person name="Meyer F."/>
            <person name="Lederer H."/>
            <person name="Schuster S.C."/>
        </authorList>
    </citation>
    <scope>NUCLEOTIDE SEQUENCE [LARGE SCALE GENOMIC DNA]</scope>
    <source>
        <strain evidence="6">ATCC 29543 / DSM 1740 / CCUG 13145 / JCM 31913 / LMG 7466 / NCTC 11488 / FDC 602W</strain>
    </source>
</reference>
<gene>
    <name evidence="5" type="ordered locus">WS1316</name>
</gene>
<dbReference type="SMART" id="SM00382">
    <property type="entry name" value="AAA"/>
    <property type="match status" value="1"/>
</dbReference>
<evidence type="ECO:0000313" key="6">
    <source>
        <dbReference type="Proteomes" id="UP000000422"/>
    </source>
</evidence>
<dbReference type="EMBL" id="BX571660">
    <property type="protein sequence ID" value="CAE10392.1"/>
    <property type="molecule type" value="Genomic_DNA"/>
</dbReference>